<sequence length="780" mass="82945">MTDPTDPTDPTDAASAQPGLPPVPAWLDDIEGDRALAWVAEHNAATRAVVEGAERFEAIRAETEAILDSPDRIPAVGQANGLLYNFWTDADHPRGLWRRTTWESYRAGAPGRADNGTAASGAASAETGTRWEVLLDLDALGEAEGVAWVWHGAQVLRTGPLAGRRALVALSDGGADADVTRELDLDTGRFVPPAEGGFHRGASKGSLSWADDEGGSVLALTDLGEGSLSPSGYPRQVRRLLRGQQPAEGEVLLTAAADDDGAWAHRDRWGRTWLLTRPDFYTEELWLLPDGAPALPASSGPGALAEASATVAPGAVHIDVPASAEASAVWDWLLVSLREDWETGGAVHRAGSLLAAPLEDFLAGGRDFETLFAPTPSACLIGFTATARHLALTLLDDCAAALEVLTPPRATTGGWARRPLDLGALAGRPDASARADAEADAPARPDAQPDPTALRPGRPLIEVSATAVDGREGDRLWLTTSSFTRPTTLMAGELDDDGALTGVEVLRAAPERFDATGVEVSQHVAVSADGTRVPYFQIGRPVADAEGRAAGGPTILYGYGGFEVPLGIGYLPVTGKAWLERGGTYVIANIRGGGEYGPAWHRAGLKEHRHRVYEDFAAVARALSERGVAAPGQLAVHGGSNGGLLVGNMLTQYPDLVGAVLCEVPLLDMRRYTHLLAGASWRAEYGDPDDPAQWEFIRTFSPFHLLEAGHDYPPVLLVTSTRDDRVHPAHARTMAHRLESLGQMVTYFENSEGGHGRASTNAQRAFMSALTYDFAWRTLR</sequence>
<keyword evidence="8" id="KW-1185">Reference proteome</keyword>
<dbReference type="PRINTS" id="PR00862">
    <property type="entry name" value="PROLIGOPTASE"/>
</dbReference>
<proteinExistence type="predicted"/>
<dbReference type="InterPro" id="IPR051167">
    <property type="entry name" value="Prolyl_oligopep/macrocyclase"/>
</dbReference>
<feature type="compositionally biased region" description="Basic and acidic residues" evidence="4">
    <location>
        <begin position="431"/>
        <end position="443"/>
    </location>
</feature>
<dbReference type="InterPro" id="IPR029058">
    <property type="entry name" value="AB_hydrolase_fold"/>
</dbReference>
<dbReference type="SUPFAM" id="SSF53474">
    <property type="entry name" value="alpha/beta-Hydrolases"/>
    <property type="match status" value="1"/>
</dbReference>
<dbReference type="InterPro" id="IPR001375">
    <property type="entry name" value="Peptidase_S9_cat"/>
</dbReference>
<dbReference type="Pfam" id="PF02897">
    <property type="entry name" value="Peptidase_S9_N"/>
    <property type="match status" value="1"/>
</dbReference>
<name>A0ABT4I7S4_9ACTO</name>
<dbReference type="InterPro" id="IPR002470">
    <property type="entry name" value="Peptidase_S9A"/>
</dbReference>
<evidence type="ECO:0000256" key="2">
    <source>
        <dbReference type="ARBA" id="ARBA00022801"/>
    </source>
</evidence>
<gene>
    <name evidence="7" type="ORF">OHJ16_07025</name>
</gene>
<evidence type="ECO:0000259" key="6">
    <source>
        <dbReference type="Pfam" id="PF02897"/>
    </source>
</evidence>
<reference evidence="7" key="1">
    <citation type="submission" date="2022-10" db="EMBL/GenBank/DDBJ databases">
        <title>Genome sequence of Actinomyces israelii ATCC 10048.</title>
        <authorList>
            <person name="Watt R.M."/>
            <person name="Tong W.M."/>
        </authorList>
    </citation>
    <scope>NUCLEOTIDE SEQUENCE</scope>
    <source>
        <strain evidence="7">ATCC 10048</strain>
    </source>
</reference>
<evidence type="ECO:0000313" key="8">
    <source>
        <dbReference type="Proteomes" id="UP001072034"/>
    </source>
</evidence>
<comment type="caution">
    <text evidence="7">The sequence shown here is derived from an EMBL/GenBank/DDBJ whole genome shotgun (WGS) entry which is preliminary data.</text>
</comment>
<feature type="domain" description="Peptidase S9A N-terminal" evidence="6">
    <location>
        <begin position="25"/>
        <end position="289"/>
    </location>
</feature>
<evidence type="ECO:0000259" key="5">
    <source>
        <dbReference type="Pfam" id="PF00326"/>
    </source>
</evidence>
<keyword evidence="1" id="KW-0645">Protease</keyword>
<evidence type="ECO:0000256" key="3">
    <source>
        <dbReference type="ARBA" id="ARBA00022825"/>
    </source>
</evidence>
<dbReference type="Gene3D" id="3.40.50.1820">
    <property type="entry name" value="alpha/beta hydrolase"/>
    <property type="match status" value="1"/>
</dbReference>
<dbReference type="SUPFAM" id="SSF50993">
    <property type="entry name" value="Peptidase/esterase 'gauge' domain"/>
    <property type="match status" value="1"/>
</dbReference>
<evidence type="ECO:0000313" key="7">
    <source>
        <dbReference type="EMBL" id="MCZ0857795.1"/>
    </source>
</evidence>
<feature type="domain" description="Peptidase S9 prolyl oligopeptidase catalytic" evidence="5">
    <location>
        <begin position="578"/>
        <end position="779"/>
    </location>
</feature>
<accession>A0ABT4I7S4</accession>
<feature type="region of interest" description="Disordered" evidence="4">
    <location>
        <begin position="428"/>
        <end position="459"/>
    </location>
</feature>
<keyword evidence="2" id="KW-0378">Hydrolase</keyword>
<dbReference type="EMBL" id="JAPTMY010000012">
    <property type="protein sequence ID" value="MCZ0857795.1"/>
    <property type="molecule type" value="Genomic_DNA"/>
</dbReference>
<evidence type="ECO:0000256" key="4">
    <source>
        <dbReference type="SAM" id="MobiDB-lite"/>
    </source>
</evidence>
<protein>
    <submittedName>
        <fullName evidence="7">Prolyl oligopeptidase family serine peptidase</fullName>
    </submittedName>
</protein>
<dbReference type="InterPro" id="IPR023302">
    <property type="entry name" value="Pept_S9A_N"/>
</dbReference>
<evidence type="ECO:0000256" key="1">
    <source>
        <dbReference type="ARBA" id="ARBA00022670"/>
    </source>
</evidence>
<dbReference type="Proteomes" id="UP001072034">
    <property type="component" value="Unassembled WGS sequence"/>
</dbReference>
<organism evidence="7 8">
    <name type="scientific">Actinomyces israelii</name>
    <dbReference type="NCBI Taxonomy" id="1659"/>
    <lineage>
        <taxon>Bacteria</taxon>
        <taxon>Bacillati</taxon>
        <taxon>Actinomycetota</taxon>
        <taxon>Actinomycetes</taxon>
        <taxon>Actinomycetales</taxon>
        <taxon>Actinomycetaceae</taxon>
        <taxon>Actinomyces</taxon>
    </lineage>
</organism>
<dbReference type="RefSeq" id="WP_268917317.1">
    <property type="nucleotide sequence ID" value="NZ_CP124548.1"/>
</dbReference>
<feature type="region of interest" description="Disordered" evidence="4">
    <location>
        <begin position="1"/>
        <end position="22"/>
    </location>
</feature>
<dbReference type="Pfam" id="PF00326">
    <property type="entry name" value="Peptidase_S9"/>
    <property type="match status" value="1"/>
</dbReference>
<dbReference type="PANTHER" id="PTHR42881">
    <property type="entry name" value="PROLYL ENDOPEPTIDASE"/>
    <property type="match status" value="1"/>
</dbReference>
<feature type="compositionally biased region" description="Low complexity" evidence="4">
    <location>
        <begin position="444"/>
        <end position="453"/>
    </location>
</feature>
<dbReference type="PANTHER" id="PTHR42881:SF13">
    <property type="entry name" value="PROLYL ENDOPEPTIDASE"/>
    <property type="match status" value="1"/>
</dbReference>
<keyword evidence="3" id="KW-0720">Serine protease</keyword>
<feature type="compositionally biased region" description="Low complexity" evidence="4">
    <location>
        <begin position="1"/>
        <end position="12"/>
    </location>
</feature>